<comment type="caution">
    <text evidence="1">The sequence shown here is derived from an EMBL/GenBank/DDBJ whole genome shotgun (WGS) entry which is preliminary data.</text>
</comment>
<protein>
    <submittedName>
        <fullName evidence="1">Uncharacterized protein</fullName>
    </submittedName>
</protein>
<evidence type="ECO:0000313" key="1">
    <source>
        <dbReference type="EMBL" id="CAK0811992.1"/>
    </source>
</evidence>
<sequence length="165" mass="18060">MGGRRAPRPAQIGHSANTTLQTKISFEHSVGGQSLHRSRTAEMWQLQGCVGPSRSFCHDVLQHPMFGMDIVIATHNTQTLLVGCVGRAPCSMQIWVNVVRWYRSRMLCRVLWAACCRESSQPDFTVGGIGESTILQSSASTVTSPAFFEDPVEDPLGEEVIKKGG</sequence>
<reference evidence="1" key="1">
    <citation type="submission" date="2023-10" db="EMBL/GenBank/DDBJ databases">
        <authorList>
            <person name="Chen Y."/>
            <person name="Shah S."/>
            <person name="Dougan E. K."/>
            <person name="Thang M."/>
            <person name="Chan C."/>
        </authorList>
    </citation>
    <scope>NUCLEOTIDE SEQUENCE [LARGE SCALE GENOMIC DNA]</scope>
</reference>
<gene>
    <name evidence="1" type="ORF">PCOR1329_LOCUS16414</name>
</gene>
<dbReference type="Proteomes" id="UP001189429">
    <property type="component" value="Unassembled WGS sequence"/>
</dbReference>
<keyword evidence="2" id="KW-1185">Reference proteome</keyword>
<name>A0ABN9R010_9DINO</name>
<accession>A0ABN9R010</accession>
<dbReference type="EMBL" id="CAUYUJ010005027">
    <property type="protein sequence ID" value="CAK0811992.1"/>
    <property type="molecule type" value="Genomic_DNA"/>
</dbReference>
<organism evidence="1 2">
    <name type="scientific">Prorocentrum cordatum</name>
    <dbReference type="NCBI Taxonomy" id="2364126"/>
    <lineage>
        <taxon>Eukaryota</taxon>
        <taxon>Sar</taxon>
        <taxon>Alveolata</taxon>
        <taxon>Dinophyceae</taxon>
        <taxon>Prorocentrales</taxon>
        <taxon>Prorocentraceae</taxon>
        <taxon>Prorocentrum</taxon>
    </lineage>
</organism>
<evidence type="ECO:0000313" key="2">
    <source>
        <dbReference type="Proteomes" id="UP001189429"/>
    </source>
</evidence>
<proteinExistence type="predicted"/>